<evidence type="ECO:0000256" key="1">
    <source>
        <dbReference type="ARBA" id="ARBA00006964"/>
    </source>
</evidence>
<evidence type="ECO:0000256" key="3">
    <source>
        <dbReference type="ARBA" id="ARBA00022723"/>
    </source>
</evidence>
<dbReference type="SUPFAM" id="SSF102705">
    <property type="entry name" value="NIF3 (NGG1p interacting factor 3)-like"/>
    <property type="match status" value="1"/>
</dbReference>
<dbReference type="GO" id="GO:0046872">
    <property type="term" value="F:metal ion binding"/>
    <property type="evidence" value="ECO:0007669"/>
    <property type="project" value="UniProtKB-UniRule"/>
</dbReference>
<dbReference type="Gene3D" id="3.40.1390.30">
    <property type="entry name" value="NIF3 (NGG1p interacting factor 3)-like"/>
    <property type="match status" value="1"/>
</dbReference>
<dbReference type="InterPro" id="IPR036069">
    <property type="entry name" value="DUF34/NIF3_sf"/>
</dbReference>
<evidence type="ECO:0000313" key="6">
    <source>
        <dbReference type="EMBL" id="PZX07197.1"/>
    </source>
</evidence>
<keyword evidence="3 4" id="KW-0479">Metal-binding</keyword>
<proteinExistence type="inferred from homology"/>
<dbReference type="Proteomes" id="UP000248646">
    <property type="component" value="Unassembled WGS sequence"/>
</dbReference>
<organism evidence="6 7">
    <name type="scientific">Psychrobacillus insolitus</name>
    <dbReference type="NCBI Taxonomy" id="1461"/>
    <lineage>
        <taxon>Bacteria</taxon>
        <taxon>Bacillati</taxon>
        <taxon>Bacillota</taxon>
        <taxon>Bacilli</taxon>
        <taxon>Bacillales</taxon>
        <taxon>Bacillaceae</taxon>
        <taxon>Psychrobacillus</taxon>
    </lineage>
</organism>
<sequence>MKQTNGQQIVELFEKWAPKSLAYEGDPIGLQIGTLNKPVSKVLVTLDVNPKVVEEAVKNGCELIIAHHPPIFRGLKNMRTDLPQGSLIEMCIKHDIAVYAAHTNLDIATGGVNDLLAEALKLENVEILEKTTAEKMMKLAVFTPKEATEQVRDALSKIGAGQIGEYESCSFTSSGEGRFKPSNKANPYISKACELSVVEEDKLEVVFPVSRKNRVLKALLASHPYEEPAYDLITLDIEVNEKGIGRIGTLSSPTMLSTYAQTVKEQLNVPFVRVVGDLQREVKKIAVLGGDGNKYINIAKRAGADVLITGDMYFHTAQDAEAINLAIIDPGHHVEQIMKVGVADYMTKACSKSKLVCQFIPSELSTEPFQLV</sequence>
<evidence type="ECO:0000256" key="5">
    <source>
        <dbReference type="PIRSR" id="PIRSR602678-1"/>
    </source>
</evidence>
<dbReference type="InterPro" id="IPR002678">
    <property type="entry name" value="DUF34/NIF3"/>
</dbReference>
<dbReference type="NCBIfam" id="TIGR00486">
    <property type="entry name" value="YbgI_SA1388"/>
    <property type="match status" value="1"/>
</dbReference>
<feature type="binding site" evidence="5">
    <location>
        <position position="332"/>
    </location>
    <ligand>
        <name>a divalent metal cation</name>
        <dbReference type="ChEBI" id="CHEBI:60240"/>
        <label>1</label>
    </ligand>
</feature>
<dbReference type="AlphaFoldDB" id="A0A2W7MJ55"/>
<dbReference type="OrthoDB" id="9792792at2"/>
<feature type="binding site" evidence="5">
    <location>
        <position position="106"/>
    </location>
    <ligand>
        <name>a divalent metal cation</name>
        <dbReference type="ChEBI" id="CHEBI:60240"/>
        <label>1</label>
    </ligand>
</feature>
<name>A0A2W7MJ55_9BACI</name>
<dbReference type="GO" id="GO:0005737">
    <property type="term" value="C:cytoplasm"/>
    <property type="evidence" value="ECO:0007669"/>
    <property type="project" value="TreeGrafter"/>
</dbReference>
<protein>
    <recommendedName>
        <fullName evidence="2 4">GTP cyclohydrolase 1 type 2 homolog</fullName>
    </recommendedName>
</protein>
<evidence type="ECO:0000256" key="2">
    <source>
        <dbReference type="ARBA" id="ARBA00022112"/>
    </source>
</evidence>
<dbReference type="FunFam" id="3.40.1390.30:FF:000001">
    <property type="entry name" value="GTP cyclohydrolase 1 type 2"/>
    <property type="match status" value="1"/>
</dbReference>
<dbReference type="FunFam" id="3.30.70.120:FF:000006">
    <property type="entry name" value="GTP cyclohydrolase 1 type 2 homolog"/>
    <property type="match status" value="1"/>
</dbReference>
<accession>A0A2W7MJ55</accession>
<evidence type="ECO:0000313" key="7">
    <source>
        <dbReference type="Proteomes" id="UP000248646"/>
    </source>
</evidence>
<dbReference type="PANTHER" id="PTHR13799">
    <property type="entry name" value="NGG1 INTERACTING FACTOR 3"/>
    <property type="match status" value="1"/>
</dbReference>
<dbReference type="PANTHER" id="PTHR13799:SF14">
    <property type="entry name" value="GTP CYCLOHYDROLASE 1 TYPE 2 HOMOLOG"/>
    <property type="match status" value="1"/>
</dbReference>
<evidence type="ECO:0000256" key="4">
    <source>
        <dbReference type="PIRNR" id="PIRNR037489"/>
    </source>
</evidence>
<dbReference type="InterPro" id="IPR015867">
    <property type="entry name" value="N-reg_PII/ATP_PRibTrfase_C"/>
</dbReference>
<dbReference type="EMBL" id="QKZI01000001">
    <property type="protein sequence ID" value="PZX07197.1"/>
    <property type="molecule type" value="Genomic_DNA"/>
</dbReference>
<dbReference type="Pfam" id="PF01784">
    <property type="entry name" value="DUF34_NIF3"/>
    <property type="match status" value="1"/>
</dbReference>
<comment type="caution">
    <text evidence="6">The sequence shown here is derived from an EMBL/GenBank/DDBJ whole genome shotgun (WGS) entry which is preliminary data.</text>
</comment>
<gene>
    <name evidence="6" type="ORF">C7437_101307</name>
</gene>
<keyword evidence="7" id="KW-1185">Reference proteome</keyword>
<dbReference type="Gene3D" id="3.30.70.120">
    <property type="match status" value="1"/>
</dbReference>
<dbReference type="RefSeq" id="WP_111437882.1">
    <property type="nucleotide sequence ID" value="NZ_QKZI01000001.1"/>
</dbReference>
<dbReference type="PIRSF" id="PIRSF037489">
    <property type="entry name" value="UCP037489_NIF3_YqfO"/>
    <property type="match status" value="1"/>
</dbReference>
<feature type="binding site" evidence="5">
    <location>
        <position position="335"/>
    </location>
    <ligand>
        <name>a divalent metal cation</name>
        <dbReference type="ChEBI" id="CHEBI:60240"/>
        <label>1</label>
    </ligand>
</feature>
<comment type="similarity">
    <text evidence="1 4">Belongs to the GTP cyclohydrolase I type 2/NIF3 family.</text>
</comment>
<dbReference type="InterPro" id="IPR017221">
    <property type="entry name" value="DUF34/NIF3_bac"/>
</dbReference>
<reference evidence="6 7" key="1">
    <citation type="submission" date="2018-06" db="EMBL/GenBank/DDBJ databases">
        <title>Genomic Encyclopedia of Type Strains, Phase IV (KMG-IV): sequencing the most valuable type-strain genomes for metagenomic binning, comparative biology and taxonomic classification.</title>
        <authorList>
            <person name="Goeker M."/>
        </authorList>
    </citation>
    <scope>NUCLEOTIDE SEQUENCE [LARGE SCALE GENOMIC DNA]</scope>
    <source>
        <strain evidence="6 7">DSM 5</strain>
    </source>
</reference>
<feature type="binding site" evidence="5">
    <location>
        <position position="68"/>
    </location>
    <ligand>
        <name>a divalent metal cation</name>
        <dbReference type="ChEBI" id="CHEBI:60240"/>
        <label>1</label>
    </ligand>
</feature>
<feature type="binding site" evidence="5">
    <location>
        <position position="67"/>
    </location>
    <ligand>
        <name>a divalent metal cation</name>
        <dbReference type="ChEBI" id="CHEBI:60240"/>
        <label>1</label>
    </ligand>
</feature>